<dbReference type="SUPFAM" id="SSF81336">
    <property type="entry name" value="F1F0 ATP synthase subunit A"/>
    <property type="match status" value="1"/>
</dbReference>
<dbReference type="PANTHER" id="PTHR11410:SF0">
    <property type="entry name" value="ATP SYNTHASE SUBUNIT A"/>
    <property type="match status" value="1"/>
</dbReference>
<keyword evidence="13" id="KW-0496">Mitochondrion</keyword>
<dbReference type="PRINTS" id="PR00123">
    <property type="entry name" value="ATPASEA"/>
</dbReference>
<dbReference type="EMBL" id="MG253272">
    <property type="protein sequence ID" value="AWN56278.1"/>
    <property type="molecule type" value="Genomic_DNA"/>
</dbReference>
<evidence type="ECO:0000256" key="8">
    <source>
        <dbReference type="ARBA" id="ARBA00023065"/>
    </source>
</evidence>
<evidence type="ECO:0000313" key="13">
    <source>
        <dbReference type="EMBL" id="AWN56278.1"/>
    </source>
</evidence>
<evidence type="ECO:0000256" key="4">
    <source>
        <dbReference type="ARBA" id="ARBA00022547"/>
    </source>
</evidence>
<dbReference type="GO" id="GO:0045259">
    <property type="term" value="C:proton-transporting ATP synthase complex"/>
    <property type="evidence" value="ECO:0007669"/>
    <property type="project" value="UniProtKB-KW"/>
</dbReference>
<evidence type="ECO:0000256" key="3">
    <source>
        <dbReference type="ARBA" id="ARBA00022448"/>
    </source>
</evidence>
<dbReference type="GO" id="GO:0005743">
    <property type="term" value="C:mitochondrial inner membrane"/>
    <property type="evidence" value="ECO:0007669"/>
    <property type="project" value="UniProtKB-SubCell"/>
</dbReference>
<dbReference type="Pfam" id="PF00119">
    <property type="entry name" value="ATP-synt_A"/>
    <property type="match status" value="1"/>
</dbReference>
<accession>A0A2U8XDU7</accession>
<dbReference type="InterPro" id="IPR023011">
    <property type="entry name" value="ATP_synth_F0_asu_AS"/>
</dbReference>
<organism evidence="13">
    <name type="scientific">Goeldia sp. DPP-2018</name>
    <dbReference type="NCBI Taxonomy" id="2136113"/>
    <lineage>
        <taxon>Eukaryota</taxon>
        <taxon>Metazoa</taxon>
        <taxon>Ecdysozoa</taxon>
        <taxon>Arthropoda</taxon>
        <taxon>Chelicerata</taxon>
        <taxon>Arachnida</taxon>
        <taxon>Araneae</taxon>
        <taxon>Araneomorphae</taxon>
        <taxon>Entelegynae</taxon>
        <taxon>Titanoecidae</taxon>
        <taxon>Goeldia</taxon>
    </lineage>
</organism>
<evidence type="ECO:0000256" key="9">
    <source>
        <dbReference type="ARBA" id="ARBA00023136"/>
    </source>
</evidence>
<dbReference type="PROSITE" id="PS00449">
    <property type="entry name" value="ATPASE_A"/>
    <property type="match status" value="1"/>
</dbReference>
<dbReference type="InterPro" id="IPR035908">
    <property type="entry name" value="F0_ATP_A_sf"/>
</dbReference>
<dbReference type="PANTHER" id="PTHR11410">
    <property type="entry name" value="ATP SYNTHASE SUBUNIT A"/>
    <property type="match status" value="1"/>
</dbReference>
<sequence>MMMSLFSVFDPTSFFGVYLNWIIIFVVVFFLPNNIFFTFSVYVSFWKMLYEMVKNVFFEIASSKFKIIILLSLVSFIYLCLVNIVGLFPFVFTGSAHLIMTLGLGLVMWMSFFLMGWLKDFKHSAAHLVPEGSPLMLSPLLVIIESVSHLIRPFTLSVRLAANMMAGHLIMGLLSMISMVSFSSLSVSLMMQTILLMLEFSVSVIQSFVFSILLLLYALEYYY</sequence>
<evidence type="ECO:0000256" key="6">
    <source>
        <dbReference type="ARBA" id="ARBA00022781"/>
    </source>
</evidence>
<dbReference type="CDD" id="cd00310">
    <property type="entry name" value="ATP-synt_Fo_a_6"/>
    <property type="match status" value="1"/>
</dbReference>
<keyword evidence="8" id="KW-0406">Ion transport</keyword>
<keyword evidence="9 12" id="KW-0472">Membrane</keyword>
<evidence type="ECO:0000256" key="10">
    <source>
        <dbReference type="ARBA" id="ARBA00023310"/>
    </source>
</evidence>
<reference evidence="13" key="1">
    <citation type="submission" date="2017-10" db="EMBL/GenBank/DDBJ databases">
        <title>Mitogenomes of tropical arthropods.</title>
        <authorList>
            <person name="Pires Paula D."/>
            <person name="Coiti Togawa R."/>
        </authorList>
    </citation>
    <scope>NUCLEOTIDE SEQUENCE</scope>
</reference>
<feature type="transmembrane region" description="Helical" evidence="12">
    <location>
        <begin position="164"/>
        <end position="182"/>
    </location>
</feature>
<evidence type="ECO:0000256" key="12">
    <source>
        <dbReference type="SAM" id="Phobius"/>
    </source>
</evidence>
<dbReference type="GO" id="GO:0046933">
    <property type="term" value="F:proton-transporting ATP synthase activity, rotational mechanism"/>
    <property type="evidence" value="ECO:0007669"/>
    <property type="project" value="TreeGrafter"/>
</dbReference>
<dbReference type="InterPro" id="IPR045083">
    <property type="entry name" value="ATP_synth_F0_asu_bact/mt"/>
</dbReference>
<comment type="similarity">
    <text evidence="2">Belongs to the ATPase A chain family.</text>
</comment>
<feature type="transmembrane region" description="Helical" evidence="12">
    <location>
        <begin position="20"/>
        <end position="46"/>
    </location>
</feature>
<feature type="transmembrane region" description="Helical" evidence="12">
    <location>
        <begin position="67"/>
        <end position="92"/>
    </location>
</feature>
<keyword evidence="5 12" id="KW-0812">Transmembrane</keyword>
<keyword evidence="6" id="KW-0375">Hydrogen ion transport</keyword>
<keyword evidence="7 12" id="KW-1133">Transmembrane helix</keyword>
<proteinExistence type="inferred from homology"/>
<feature type="transmembrane region" description="Helical" evidence="12">
    <location>
        <begin position="194"/>
        <end position="219"/>
    </location>
</feature>
<keyword evidence="10" id="KW-0066">ATP synthesis</keyword>
<evidence type="ECO:0000256" key="2">
    <source>
        <dbReference type="ARBA" id="ARBA00006810"/>
    </source>
</evidence>
<protein>
    <recommendedName>
        <fullName evidence="11">ATP synthase subunit a</fullName>
    </recommendedName>
</protein>
<evidence type="ECO:0000256" key="11">
    <source>
        <dbReference type="RuleBase" id="RU004450"/>
    </source>
</evidence>
<dbReference type="Gene3D" id="1.20.120.220">
    <property type="entry name" value="ATP synthase, F0 complex, subunit A"/>
    <property type="match status" value="1"/>
</dbReference>
<name>A0A2U8XDU7_9ARAC</name>
<evidence type="ECO:0000256" key="5">
    <source>
        <dbReference type="ARBA" id="ARBA00022692"/>
    </source>
</evidence>
<feature type="transmembrane region" description="Helical" evidence="12">
    <location>
        <begin position="98"/>
        <end position="118"/>
    </location>
</feature>
<evidence type="ECO:0000256" key="7">
    <source>
        <dbReference type="ARBA" id="ARBA00022989"/>
    </source>
</evidence>
<keyword evidence="3" id="KW-0813">Transport</keyword>
<keyword evidence="4" id="KW-0138">CF(0)</keyword>
<geneLocation type="mitochondrion" evidence="13"/>
<dbReference type="InterPro" id="IPR000568">
    <property type="entry name" value="ATP_synth_F0_asu"/>
</dbReference>
<comment type="subcellular location">
    <subcellularLocation>
        <location evidence="1">Membrane</location>
        <topology evidence="1">Multi-pass membrane protein</topology>
    </subcellularLocation>
    <subcellularLocation>
        <location evidence="11">Mitochondrion inner membrane</location>
        <topology evidence="11">Multi-pass membrane protein</topology>
    </subcellularLocation>
</comment>
<dbReference type="NCBIfam" id="TIGR01131">
    <property type="entry name" value="ATP_synt_6_or_A"/>
    <property type="match status" value="1"/>
</dbReference>
<evidence type="ECO:0000256" key="1">
    <source>
        <dbReference type="ARBA" id="ARBA00004141"/>
    </source>
</evidence>
<dbReference type="AlphaFoldDB" id="A0A2U8XDU7"/>